<feature type="modified residue" description="4-aspartylphosphate" evidence="15">
    <location>
        <position position="737"/>
    </location>
</feature>
<keyword evidence="13 17" id="KW-0472">Membrane</keyword>
<evidence type="ECO:0000256" key="4">
    <source>
        <dbReference type="ARBA" id="ARBA00012438"/>
    </source>
</evidence>
<evidence type="ECO:0000256" key="7">
    <source>
        <dbReference type="ARBA" id="ARBA00022692"/>
    </source>
</evidence>
<dbReference type="FunFam" id="3.30.565.10:FF:000010">
    <property type="entry name" value="Sensor histidine kinase RcsC"/>
    <property type="match status" value="1"/>
</dbReference>
<dbReference type="Gene3D" id="6.10.340.10">
    <property type="match status" value="1"/>
</dbReference>
<dbReference type="PROSITE" id="PS50110">
    <property type="entry name" value="RESPONSE_REGULATORY"/>
    <property type="match status" value="1"/>
</dbReference>
<dbReference type="Pfam" id="PF00512">
    <property type="entry name" value="HisKA"/>
    <property type="match status" value="1"/>
</dbReference>
<dbReference type="SUPFAM" id="SSF158472">
    <property type="entry name" value="HAMP domain-like"/>
    <property type="match status" value="1"/>
</dbReference>
<dbReference type="CDD" id="cd18773">
    <property type="entry name" value="PDC1_HK_sensor"/>
    <property type="match status" value="1"/>
</dbReference>
<keyword evidence="5 15" id="KW-0597">Phosphoprotein</keyword>
<dbReference type="InterPro" id="IPR001789">
    <property type="entry name" value="Sig_transdc_resp-reg_receiver"/>
</dbReference>
<dbReference type="Pfam" id="PF00672">
    <property type="entry name" value="HAMP"/>
    <property type="match status" value="1"/>
</dbReference>
<dbReference type="EMBL" id="BLAY01000090">
    <property type="protein sequence ID" value="GET40396.1"/>
    <property type="molecule type" value="Genomic_DNA"/>
</dbReference>
<dbReference type="InterPro" id="IPR036097">
    <property type="entry name" value="HisK_dim/P_sf"/>
</dbReference>
<feature type="transmembrane region" description="Helical" evidence="17">
    <location>
        <begin position="12"/>
        <end position="33"/>
    </location>
</feature>
<dbReference type="SUPFAM" id="SSF55874">
    <property type="entry name" value="ATPase domain of HSP90 chaperone/DNA topoisomerase II/histidine kinase"/>
    <property type="match status" value="1"/>
</dbReference>
<keyword evidence="11 17" id="KW-1133">Transmembrane helix</keyword>
<dbReference type="SMART" id="SM00304">
    <property type="entry name" value="HAMP"/>
    <property type="match status" value="1"/>
</dbReference>
<dbReference type="CDD" id="cd16922">
    <property type="entry name" value="HATPase_EvgS-ArcB-TorS-like"/>
    <property type="match status" value="1"/>
</dbReference>
<dbReference type="SMART" id="SM00387">
    <property type="entry name" value="HATPase_c"/>
    <property type="match status" value="1"/>
</dbReference>
<evidence type="ECO:0000256" key="14">
    <source>
        <dbReference type="ARBA" id="ARBA00074306"/>
    </source>
</evidence>
<dbReference type="PROSITE" id="PS50109">
    <property type="entry name" value="HIS_KIN"/>
    <property type="match status" value="1"/>
</dbReference>
<evidence type="ECO:0000256" key="12">
    <source>
        <dbReference type="ARBA" id="ARBA00023012"/>
    </source>
</evidence>
<feature type="coiled-coil region" evidence="16">
    <location>
        <begin position="367"/>
        <end position="401"/>
    </location>
</feature>
<dbReference type="InterPro" id="IPR003660">
    <property type="entry name" value="HAMP_dom"/>
</dbReference>
<feature type="domain" description="Histidine kinase" evidence="18">
    <location>
        <begin position="415"/>
        <end position="663"/>
    </location>
</feature>
<dbReference type="SMART" id="SM00448">
    <property type="entry name" value="REC"/>
    <property type="match status" value="1"/>
</dbReference>
<feature type="domain" description="Response regulatory" evidence="19">
    <location>
        <begin position="688"/>
        <end position="804"/>
    </location>
</feature>
<keyword evidence="9 21" id="KW-0418">Kinase</keyword>
<evidence type="ECO:0000256" key="13">
    <source>
        <dbReference type="ARBA" id="ARBA00023136"/>
    </source>
</evidence>
<dbReference type="InterPro" id="IPR003594">
    <property type="entry name" value="HATPase_dom"/>
</dbReference>
<gene>
    <name evidence="21" type="ORF">MiSe_52050</name>
</gene>
<dbReference type="SUPFAM" id="SSF47384">
    <property type="entry name" value="Homodimeric domain of signal transducing histidine kinase"/>
    <property type="match status" value="1"/>
</dbReference>
<keyword evidence="12" id="KW-0902">Two-component regulatory system</keyword>
<evidence type="ECO:0000256" key="9">
    <source>
        <dbReference type="ARBA" id="ARBA00022777"/>
    </source>
</evidence>
<dbReference type="FunFam" id="1.10.287.130:FF:000004">
    <property type="entry name" value="Ethylene receptor 1"/>
    <property type="match status" value="1"/>
</dbReference>
<evidence type="ECO:0000259" key="20">
    <source>
        <dbReference type="PROSITE" id="PS50885"/>
    </source>
</evidence>
<dbReference type="GO" id="GO:0009927">
    <property type="term" value="F:histidine phosphotransfer kinase activity"/>
    <property type="evidence" value="ECO:0007669"/>
    <property type="project" value="TreeGrafter"/>
</dbReference>
<dbReference type="SMART" id="SM00388">
    <property type="entry name" value="HisKA"/>
    <property type="match status" value="1"/>
</dbReference>
<dbReference type="InterPro" id="IPR003661">
    <property type="entry name" value="HisK_dim/P_dom"/>
</dbReference>
<evidence type="ECO:0000313" key="21">
    <source>
        <dbReference type="EMBL" id="GET40396.1"/>
    </source>
</evidence>
<comment type="subcellular location">
    <subcellularLocation>
        <location evidence="2">Membrane</location>
    </subcellularLocation>
</comment>
<evidence type="ECO:0000256" key="2">
    <source>
        <dbReference type="ARBA" id="ARBA00004370"/>
    </source>
</evidence>
<dbReference type="GO" id="GO:0000155">
    <property type="term" value="F:phosphorelay sensor kinase activity"/>
    <property type="evidence" value="ECO:0007669"/>
    <property type="project" value="InterPro"/>
</dbReference>
<feature type="transmembrane region" description="Helical" evidence="17">
    <location>
        <begin position="299"/>
        <end position="322"/>
    </location>
</feature>
<dbReference type="SUPFAM" id="SSF52172">
    <property type="entry name" value="CheY-like"/>
    <property type="match status" value="1"/>
</dbReference>
<dbReference type="Gene3D" id="3.30.565.10">
    <property type="entry name" value="Histidine kinase-like ATPase, C-terminal domain"/>
    <property type="match status" value="1"/>
</dbReference>
<dbReference type="RefSeq" id="WP_226586236.1">
    <property type="nucleotide sequence ID" value="NZ_BLAY01000090.1"/>
</dbReference>
<dbReference type="PROSITE" id="PS50885">
    <property type="entry name" value="HAMP"/>
    <property type="match status" value="1"/>
</dbReference>
<evidence type="ECO:0000256" key="8">
    <source>
        <dbReference type="ARBA" id="ARBA00022741"/>
    </source>
</evidence>
<feature type="domain" description="HAMP" evidence="20">
    <location>
        <begin position="323"/>
        <end position="375"/>
    </location>
</feature>
<evidence type="ECO:0000259" key="19">
    <source>
        <dbReference type="PROSITE" id="PS50110"/>
    </source>
</evidence>
<dbReference type="InterPro" id="IPR036890">
    <property type="entry name" value="HATPase_C_sf"/>
</dbReference>
<evidence type="ECO:0000256" key="15">
    <source>
        <dbReference type="PROSITE-ProRule" id="PRU00169"/>
    </source>
</evidence>
<sequence>MKFRQNSLIFQLVSYYSVLSLLVLGLLATTVYVQAQNALEQSVVDRLTVATSLKEYQLEDWIKNQRQDILWLAQVPEIQEQLAILYVKDQYDPERDIAYSRLRKIISDISAVKPSLQSILIATNGNMVVFSSIDKTLEGKYFRLEEPIVYFTRETAEAAAPKFYTSPQTGEAKITFATGIFNQEGQRLGGIAVNLDLKGIEELIGDRTGLGRSGETYLVGKLANRNVFISGRQAGSQKFAEGIRSFGIDAAVAGSSSFGRYQNYDGIPVVGVYRWLDKENLALLAEIEQTEAFAPARQLASTIVVIGLVLAGLLLVAVYWLSRQITRPILAMTKTVTKVAAGDLTQTVSVKRKDELGVLAKAFNSMAAQLQTAFDQLEKSKAELEIRVEERTQQLQEALKIVDTASQAKSEFLANMSHELRTPLNGILGYAQILQRSKTLTEKEQKGVGIIYQCGSHLLTLIEDILDLSKIEARKMELNSSEIHFPSFLQSVAEICRIRAEQKGLAFIYQSEGQLPIGVCVDEKRLRQVLINLLGNAIKFTENGGVTCKIIEVIGNGSLHSQAAPGHEGNEKESHQLPMTNSQLPIKKIRFQIEDTGVGMTAEQLEKIFLPFEQVGDSKKQSEGTGLGLAISQKIVSLMNSTLEVQSQPGKGSIFSFDLNLPLALNWAESSRVAQQGTIIGFEGTKRKILVVDDRWENRSILVNLLEPIGFELVEAKNGAEGLEKAVEFQPDLIITDLVMPVMDGFEMLRRLRQIAGLKEVVAIASSASVFDTDQNKSLDAGADEFLPKPLPAEKLLEILRVHMELTWVYEARDPLKKIVSAPAVTLSSEEIIPPSADILMQLYELAKKGDLDEIVEAASQLKQSQPESIPFAQKLVELAESFQVKQIQNFIKSLINAN</sequence>
<dbReference type="Gene3D" id="1.10.287.130">
    <property type="match status" value="1"/>
</dbReference>
<dbReference type="InterPro" id="IPR005467">
    <property type="entry name" value="His_kinase_dom"/>
</dbReference>
<protein>
    <recommendedName>
        <fullName evidence="14">Circadian input-output histidine kinase CikA</fullName>
        <ecNumber evidence="4">2.7.13.3</ecNumber>
    </recommendedName>
</protein>
<dbReference type="InterPro" id="IPR011006">
    <property type="entry name" value="CheY-like_superfamily"/>
</dbReference>
<dbReference type="CDD" id="cd00082">
    <property type="entry name" value="HisKA"/>
    <property type="match status" value="1"/>
</dbReference>
<dbReference type="PANTHER" id="PTHR43047">
    <property type="entry name" value="TWO-COMPONENT HISTIDINE PROTEIN KINASE"/>
    <property type="match status" value="1"/>
</dbReference>
<name>A0AAV3XG29_9CYAN</name>
<dbReference type="GO" id="GO:0005886">
    <property type="term" value="C:plasma membrane"/>
    <property type="evidence" value="ECO:0007669"/>
    <property type="project" value="TreeGrafter"/>
</dbReference>
<keyword evidence="16" id="KW-0175">Coiled coil</keyword>
<proteinExistence type="inferred from homology"/>
<reference evidence="21" key="1">
    <citation type="submission" date="2019-10" db="EMBL/GenBank/DDBJ databases">
        <title>Draft genome sequece of Microseira wollei NIES-4236.</title>
        <authorList>
            <person name="Yamaguchi H."/>
            <person name="Suzuki S."/>
            <person name="Kawachi M."/>
        </authorList>
    </citation>
    <scope>NUCLEOTIDE SEQUENCE</scope>
    <source>
        <strain evidence="21">NIES-4236</strain>
    </source>
</reference>
<dbReference type="GO" id="GO:0005524">
    <property type="term" value="F:ATP binding"/>
    <property type="evidence" value="ECO:0007669"/>
    <property type="project" value="UniProtKB-KW"/>
</dbReference>
<accession>A0AAV3XG29</accession>
<dbReference type="Proteomes" id="UP001050975">
    <property type="component" value="Unassembled WGS sequence"/>
</dbReference>
<dbReference type="PRINTS" id="PR00344">
    <property type="entry name" value="BCTRLSENSOR"/>
</dbReference>
<comment type="catalytic activity">
    <reaction evidence="1">
        <text>ATP + protein L-histidine = ADP + protein N-phospho-L-histidine.</text>
        <dbReference type="EC" id="2.7.13.3"/>
    </reaction>
</comment>
<evidence type="ECO:0000259" key="18">
    <source>
        <dbReference type="PROSITE" id="PS50109"/>
    </source>
</evidence>
<keyword evidence="6" id="KW-0808">Transferase</keyword>
<evidence type="ECO:0000256" key="6">
    <source>
        <dbReference type="ARBA" id="ARBA00022679"/>
    </source>
</evidence>
<comment type="caution">
    <text evidence="21">The sequence shown here is derived from an EMBL/GenBank/DDBJ whole genome shotgun (WGS) entry which is preliminary data.</text>
</comment>
<evidence type="ECO:0000256" key="17">
    <source>
        <dbReference type="SAM" id="Phobius"/>
    </source>
</evidence>
<keyword evidence="7 17" id="KW-0812">Transmembrane</keyword>
<dbReference type="Pfam" id="PF00072">
    <property type="entry name" value="Response_reg"/>
    <property type="match status" value="1"/>
</dbReference>
<dbReference type="Gene3D" id="3.40.50.2300">
    <property type="match status" value="1"/>
</dbReference>
<organism evidence="21 22">
    <name type="scientific">Microseira wollei NIES-4236</name>
    <dbReference type="NCBI Taxonomy" id="2530354"/>
    <lineage>
        <taxon>Bacteria</taxon>
        <taxon>Bacillati</taxon>
        <taxon>Cyanobacteriota</taxon>
        <taxon>Cyanophyceae</taxon>
        <taxon>Oscillatoriophycideae</taxon>
        <taxon>Aerosakkonematales</taxon>
        <taxon>Aerosakkonemataceae</taxon>
        <taxon>Microseira</taxon>
    </lineage>
</organism>
<evidence type="ECO:0000256" key="3">
    <source>
        <dbReference type="ARBA" id="ARBA00006402"/>
    </source>
</evidence>
<dbReference type="PANTHER" id="PTHR43047:SF72">
    <property type="entry name" value="OSMOSENSING HISTIDINE PROTEIN KINASE SLN1"/>
    <property type="match status" value="1"/>
</dbReference>
<dbReference type="CDD" id="cd06225">
    <property type="entry name" value="HAMP"/>
    <property type="match status" value="1"/>
</dbReference>
<evidence type="ECO:0000256" key="1">
    <source>
        <dbReference type="ARBA" id="ARBA00000085"/>
    </source>
</evidence>
<keyword evidence="10" id="KW-0067">ATP-binding</keyword>
<evidence type="ECO:0000256" key="16">
    <source>
        <dbReference type="SAM" id="Coils"/>
    </source>
</evidence>
<evidence type="ECO:0000256" key="10">
    <source>
        <dbReference type="ARBA" id="ARBA00022840"/>
    </source>
</evidence>
<dbReference type="Pfam" id="PF02518">
    <property type="entry name" value="HATPase_c"/>
    <property type="match status" value="1"/>
</dbReference>
<dbReference type="AlphaFoldDB" id="A0AAV3XG29"/>
<evidence type="ECO:0000313" key="22">
    <source>
        <dbReference type="Proteomes" id="UP001050975"/>
    </source>
</evidence>
<keyword evidence="8" id="KW-0547">Nucleotide-binding</keyword>
<keyword evidence="22" id="KW-1185">Reference proteome</keyword>
<dbReference type="InterPro" id="IPR004358">
    <property type="entry name" value="Sig_transdc_His_kin-like_C"/>
</dbReference>
<dbReference type="EC" id="2.7.13.3" evidence="4"/>
<comment type="similarity">
    <text evidence="3">In the N-terminal section; belongs to the phytochrome family.</text>
</comment>
<evidence type="ECO:0000256" key="11">
    <source>
        <dbReference type="ARBA" id="ARBA00022989"/>
    </source>
</evidence>
<evidence type="ECO:0000256" key="5">
    <source>
        <dbReference type="ARBA" id="ARBA00022553"/>
    </source>
</evidence>